<evidence type="ECO:0000256" key="1">
    <source>
        <dbReference type="SAM" id="MobiDB-lite"/>
    </source>
</evidence>
<keyword evidence="3" id="KW-1185">Reference proteome</keyword>
<evidence type="ECO:0000313" key="2">
    <source>
        <dbReference type="EMBL" id="KEY70694.1"/>
    </source>
</evidence>
<reference evidence="2 3" key="1">
    <citation type="journal article" date="2014" name="BMC Genomics">
        <title>Comparative genome sequencing reveals chemotype-specific gene clusters in the toxigenic black mold Stachybotrys.</title>
        <authorList>
            <person name="Semeiks J."/>
            <person name="Borek D."/>
            <person name="Otwinowski Z."/>
            <person name="Grishin N.V."/>
        </authorList>
    </citation>
    <scope>NUCLEOTIDE SEQUENCE [LARGE SCALE GENOMIC DNA]</scope>
    <source>
        <strain evidence="3">CBS 109288 / IBT 7711</strain>
    </source>
</reference>
<feature type="region of interest" description="Disordered" evidence="1">
    <location>
        <begin position="1"/>
        <end position="70"/>
    </location>
</feature>
<name>A0A084AZG5_STACB</name>
<gene>
    <name evidence="2" type="ORF">S7711_07320</name>
</gene>
<feature type="compositionally biased region" description="Pro residues" evidence="1">
    <location>
        <begin position="193"/>
        <end position="216"/>
    </location>
</feature>
<dbReference type="EMBL" id="KL648426">
    <property type="protein sequence ID" value="KEY70694.1"/>
    <property type="molecule type" value="Genomic_DNA"/>
</dbReference>
<feature type="region of interest" description="Disordered" evidence="1">
    <location>
        <begin position="109"/>
        <end position="128"/>
    </location>
</feature>
<protein>
    <submittedName>
        <fullName evidence="2">Uncharacterized protein</fullName>
    </submittedName>
</protein>
<evidence type="ECO:0000313" key="3">
    <source>
        <dbReference type="Proteomes" id="UP000028045"/>
    </source>
</evidence>
<accession>A0A084AZG5</accession>
<dbReference type="HOGENOM" id="CLU_054057_0_0_1"/>
<feature type="region of interest" description="Disordered" evidence="1">
    <location>
        <begin position="151"/>
        <end position="343"/>
    </location>
</feature>
<organism evidence="2 3">
    <name type="scientific">Stachybotrys chartarum (strain CBS 109288 / IBT 7711)</name>
    <name type="common">Toxic black mold</name>
    <name type="synonym">Stilbospora chartarum</name>
    <dbReference type="NCBI Taxonomy" id="1280523"/>
    <lineage>
        <taxon>Eukaryota</taxon>
        <taxon>Fungi</taxon>
        <taxon>Dikarya</taxon>
        <taxon>Ascomycota</taxon>
        <taxon>Pezizomycotina</taxon>
        <taxon>Sordariomycetes</taxon>
        <taxon>Hypocreomycetidae</taxon>
        <taxon>Hypocreales</taxon>
        <taxon>Stachybotryaceae</taxon>
        <taxon>Stachybotrys</taxon>
    </lineage>
</organism>
<feature type="region of interest" description="Disordered" evidence="1">
    <location>
        <begin position="83"/>
        <end position="103"/>
    </location>
</feature>
<proteinExistence type="predicted"/>
<feature type="compositionally biased region" description="Low complexity" evidence="1">
    <location>
        <begin position="115"/>
        <end position="125"/>
    </location>
</feature>
<feature type="compositionally biased region" description="Basic residues" evidence="1">
    <location>
        <begin position="297"/>
        <end position="308"/>
    </location>
</feature>
<dbReference type="AlphaFoldDB" id="A0A084AZG5"/>
<dbReference type="OrthoDB" id="5226996at2759"/>
<dbReference type="Proteomes" id="UP000028045">
    <property type="component" value="Unassembled WGS sequence"/>
</dbReference>
<sequence length="343" mass="37462">MGPPRTKAPRPTSHSRFFEGSMKDRASAVPPVQFLGPEERAAMQQPVPVRSSTSDEEAPPARQLNHKKSRLLGQVWDGVRGRLGFRRPAGEETTTTTKKKPAAAAAVIVENDAPTAAGNNNAGTTVRDDMPSREEILENYQHLVASGFFSSHAIQSTRRPPPGASSRPATPHQTHDSTHLSQRRINMVSEPTEIPPVPPVPPHWPLPAPERMPPTPNRSTVGAGHPPRGTKRSAASDPDDDPVVMNETTPKKLRKSVSRDIIALPKLRSVASRRNVLSRRSPPNVEAEPVQREQSRLTKRVLTKKPGHRGAAPSTYQSDISLHRSPSRRECSDAASMQALWAS</sequence>